<dbReference type="EMBL" id="MU001855">
    <property type="protein sequence ID" value="KAF2795556.1"/>
    <property type="molecule type" value="Genomic_DNA"/>
</dbReference>
<evidence type="ECO:0000313" key="3">
    <source>
        <dbReference type="Proteomes" id="UP000799757"/>
    </source>
</evidence>
<gene>
    <name evidence="2" type="ORF">K505DRAFT_239631</name>
</gene>
<feature type="chain" id="PRO_5025492999" evidence="1">
    <location>
        <begin position="18"/>
        <end position="209"/>
    </location>
</feature>
<keyword evidence="3" id="KW-1185">Reference proteome</keyword>
<name>A0A6A6XGH6_9PLEO</name>
<keyword evidence="1" id="KW-0732">Signal</keyword>
<dbReference type="OrthoDB" id="4704201at2759"/>
<organism evidence="2 3">
    <name type="scientific">Melanomma pulvis-pyrius CBS 109.77</name>
    <dbReference type="NCBI Taxonomy" id="1314802"/>
    <lineage>
        <taxon>Eukaryota</taxon>
        <taxon>Fungi</taxon>
        <taxon>Dikarya</taxon>
        <taxon>Ascomycota</taxon>
        <taxon>Pezizomycotina</taxon>
        <taxon>Dothideomycetes</taxon>
        <taxon>Pleosporomycetidae</taxon>
        <taxon>Pleosporales</taxon>
        <taxon>Melanommataceae</taxon>
        <taxon>Melanomma</taxon>
    </lineage>
</organism>
<feature type="signal peptide" evidence="1">
    <location>
        <begin position="1"/>
        <end position="17"/>
    </location>
</feature>
<evidence type="ECO:0000313" key="2">
    <source>
        <dbReference type="EMBL" id="KAF2795556.1"/>
    </source>
</evidence>
<proteinExistence type="predicted"/>
<reference evidence="2" key="1">
    <citation type="journal article" date="2020" name="Stud. Mycol.">
        <title>101 Dothideomycetes genomes: a test case for predicting lifestyles and emergence of pathogens.</title>
        <authorList>
            <person name="Haridas S."/>
            <person name="Albert R."/>
            <person name="Binder M."/>
            <person name="Bloem J."/>
            <person name="Labutti K."/>
            <person name="Salamov A."/>
            <person name="Andreopoulos B."/>
            <person name="Baker S."/>
            <person name="Barry K."/>
            <person name="Bills G."/>
            <person name="Bluhm B."/>
            <person name="Cannon C."/>
            <person name="Castanera R."/>
            <person name="Culley D."/>
            <person name="Daum C."/>
            <person name="Ezra D."/>
            <person name="Gonzalez J."/>
            <person name="Henrissat B."/>
            <person name="Kuo A."/>
            <person name="Liang C."/>
            <person name="Lipzen A."/>
            <person name="Lutzoni F."/>
            <person name="Magnuson J."/>
            <person name="Mondo S."/>
            <person name="Nolan M."/>
            <person name="Ohm R."/>
            <person name="Pangilinan J."/>
            <person name="Park H.-J."/>
            <person name="Ramirez L."/>
            <person name="Alfaro M."/>
            <person name="Sun H."/>
            <person name="Tritt A."/>
            <person name="Yoshinaga Y."/>
            <person name="Zwiers L.-H."/>
            <person name="Turgeon B."/>
            <person name="Goodwin S."/>
            <person name="Spatafora J."/>
            <person name="Crous P."/>
            <person name="Grigoriev I."/>
        </authorList>
    </citation>
    <scope>NUCLEOTIDE SEQUENCE</scope>
    <source>
        <strain evidence="2">CBS 109.77</strain>
    </source>
</reference>
<dbReference type="Proteomes" id="UP000799757">
    <property type="component" value="Unassembled WGS sequence"/>
</dbReference>
<accession>A0A6A6XGH6</accession>
<sequence length="209" mass="22884">MRYQSLVLATLVAVTCANPVQLSKRKEEVYDKDGNLKVQFSKQTVKVGDISLDDIFDKLGDACNENLCETNDITIKGQIHTSDTTDNIELTLGPTGSYKTDLRKKLFEAWKAVVKEVAKCEEVTNDPPCPNPQAFCPSKFHTYTQCEVPQYWGVIYNKGDNPPNMQTDLEVEVSDDKLCEDLLGGLSGVAGAVNGAAGGFFTLLSFACT</sequence>
<dbReference type="AlphaFoldDB" id="A0A6A6XGH6"/>
<protein>
    <submittedName>
        <fullName evidence="2">Uncharacterized protein</fullName>
    </submittedName>
</protein>
<evidence type="ECO:0000256" key="1">
    <source>
        <dbReference type="SAM" id="SignalP"/>
    </source>
</evidence>